<dbReference type="Proteomes" id="UP001501637">
    <property type="component" value="Unassembled WGS sequence"/>
</dbReference>
<dbReference type="EMBL" id="BAAAUG010000013">
    <property type="protein sequence ID" value="GAA3084809.1"/>
    <property type="molecule type" value="Genomic_DNA"/>
</dbReference>
<reference evidence="2" key="1">
    <citation type="journal article" date="2019" name="Int. J. Syst. Evol. Microbiol.">
        <title>The Global Catalogue of Microorganisms (GCM) 10K type strain sequencing project: providing services to taxonomists for standard genome sequencing and annotation.</title>
        <authorList>
            <consortium name="The Broad Institute Genomics Platform"/>
            <consortium name="The Broad Institute Genome Sequencing Center for Infectious Disease"/>
            <person name="Wu L."/>
            <person name="Ma J."/>
        </authorList>
    </citation>
    <scope>NUCLEOTIDE SEQUENCE [LARGE SCALE GENOMIC DNA]</scope>
    <source>
        <strain evidence="2">JCM 9092</strain>
    </source>
</reference>
<dbReference type="RefSeq" id="WP_344518707.1">
    <property type="nucleotide sequence ID" value="NZ_BAAAUG010000013.1"/>
</dbReference>
<accession>A0ABP6M6X1</accession>
<evidence type="ECO:0008006" key="3">
    <source>
        <dbReference type="Google" id="ProtNLM"/>
    </source>
</evidence>
<proteinExistence type="predicted"/>
<comment type="caution">
    <text evidence="1">The sequence shown here is derived from an EMBL/GenBank/DDBJ whole genome shotgun (WGS) entry which is preliminary data.</text>
</comment>
<name>A0ABP6M6X1_9ACTN</name>
<sequence>MSKADQDASTWMPPAEGGRCAYATHRVAVKTRWQLAIDPSEEAALAENATRCPNVPIKVQLAR</sequence>
<organism evidence="1 2">
    <name type="scientific">Streptomyces rectiviolaceus</name>
    <dbReference type="NCBI Taxonomy" id="332591"/>
    <lineage>
        <taxon>Bacteria</taxon>
        <taxon>Bacillati</taxon>
        <taxon>Actinomycetota</taxon>
        <taxon>Actinomycetes</taxon>
        <taxon>Kitasatosporales</taxon>
        <taxon>Streptomycetaceae</taxon>
        <taxon>Streptomyces</taxon>
    </lineage>
</organism>
<gene>
    <name evidence="1" type="ORF">GCM10010449_05740</name>
</gene>
<keyword evidence="2" id="KW-1185">Reference proteome</keyword>
<evidence type="ECO:0000313" key="2">
    <source>
        <dbReference type="Proteomes" id="UP001501637"/>
    </source>
</evidence>
<evidence type="ECO:0000313" key="1">
    <source>
        <dbReference type="EMBL" id="GAA3084809.1"/>
    </source>
</evidence>
<protein>
    <recommendedName>
        <fullName evidence="3">Ferredoxin</fullName>
    </recommendedName>
</protein>